<evidence type="ECO:0000313" key="2">
    <source>
        <dbReference type="EMBL" id="CAB9526786.1"/>
    </source>
</evidence>
<organism evidence="2 3">
    <name type="scientific">Seminavis robusta</name>
    <dbReference type="NCBI Taxonomy" id="568900"/>
    <lineage>
        <taxon>Eukaryota</taxon>
        <taxon>Sar</taxon>
        <taxon>Stramenopiles</taxon>
        <taxon>Ochrophyta</taxon>
        <taxon>Bacillariophyta</taxon>
        <taxon>Bacillariophyceae</taxon>
        <taxon>Bacillariophycidae</taxon>
        <taxon>Naviculales</taxon>
        <taxon>Naviculaceae</taxon>
        <taxon>Seminavis</taxon>
    </lineage>
</organism>
<proteinExistence type="predicted"/>
<dbReference type="Proteomes" id="UP001153069">
    <property type="component" value="Unassembled WGS sequence"/>
</dbReference>
<keyword evidence="3" id="KW-1185">Reference proteome</keyword>
<dbReference type="AlphaFoldDB" id="A0A9N8EWD7"/>
<feature type="non-terminal residue" evidence="2">
    <location>
        <position position="216"/>
    </location>
</feature>
<gene>
    <name evidence="2" type="ORF">SEMRO_1889_G303660.1</name>
</gene>
<sequence length="216" mass="24297">MFQRLFLSITRSHAAVKDNRQQLSNNGKPYTKTPRQEEQRRPYMPPSAKSANSDTKASSNATLASCTTSVTESSAEASTAETFPVPLPPMEGGEGEEEEEEEKSSQQQGLPDEIKNRKYLDKHGNLLEVELLKDIEEFGLEDRDIDLNSDGIAHWRLAPSRMHQEAVRAIDYRVTVSQGEENDRLRTDQGFSVLINLRGVERDPDLAVWGKDHITT</sequence>
<feature type="compositionally biased region" description="Polar residues" evidence="1">
    <location>
        <begin position="49"/>
        <end position="63"/>
    </location>
</feature>
<accession>A0A9N8EWD7</accession>
<dbReference type="EMBL" id="CAICTM010001887">
    <property type="protein sequence ID" value="CAB9526786.1"/>
    <property type="molecule type" value="Genomic_DNA"/>
</dbReference>
<name>A0A9N8EWD7_9STRA</name>
<evidence type="ECO:0000256" key="1">
    <source>
        <dbReference type="SAM" id="MobiDB-lite"/>
    </source>
</evidence>
<comment type="caution">
    <text evidence="2">The sequence shown here is derived from an EMBL/GenBank/DDBJ whole genome shotgun (WGS) entry which is preliminary data.</text>
</comment>
<feature type="region of interest" description="Disordered" evidence="1">
    <location>
        <begin position="17"/>
        <end position="116"/>
    </location>
</feature>
<reference evidence="2" key="1">
    <citation type="submission" date="2020-06" db="EMBL/GenBank/DDBJ databases">
        <authorList>
            <consortium name="Plant Systems Biology data submission"/>
        </authorList>
    </citation>
    <scope>NUCLEOTIDE SEQUENCE</scope>
    <source>
        <strain evidence="2">D6</strain>
    </source>
</reference>
<feature type="compositionally biased region" description="Acidic residues" evidence="1">
    <location>
        <begin position="93"/>
        <end position="102"/>
    </location>
</feature>
<evidence type="ECO:0000313" key="3">
    <source>
        <dbReference type="Proteomes" id="UP001153069"/>
    </source>
</evidence>
<protein>
    <submittedName>
        <fullName evidence="2">Uncharacterized protein</fullName>
    </submittedName>
</protein>
<feature type="compositionally biased region" description="Low complexity" evidence="1">
    <location>
        <begin position="64"/>
        <end position="82"/>
    </location>
</feature>